<dbReference type="EMBL" id="JAPPUY010000001">
    <property type="protein sequence ID" value="MCY4743533.1"/>
    <property type="molecule type" value="Genomic_DNA"/>
</dbReference>
<evidence type="ECO:0000313" key="1">
    <source>
        <dbReference type="EMBL" id="MCY4743533.1"/>
    </source>
</evidence>
<accession>A0ACC6C545</accession>
<organism evidence="1 2">
    <name type="scientific">Roseateles hydrophilus</name>
    <dbReference type="NCBI Taxonomy" id="2975054"/>
    <lineage>
        <taxon>Bacteria</taxon>
        <taxon>Pseudomonadati</taxon>
        <taxon>Pseudomonadota</taxon>
        <taxon>Betaproteobacteria</taxon>
        <taxon>Burkholderiales</taxon>
        <taxon>Sphaerotilaceae</taxon>
        <taxon>Roseateles</taxon>
    </lineage>
</organism>
<sequence>MRHQSRSRRHKIQGKQVKKVVICQHRLMHYRTGLFNQLRHACSERQIELQLVHGQATRREQVKRDEGTLSWAHSVVNKVWEVGARDWIWQPFPAALKDADLVVVMQENRILSNYPLLLARLWSGRRIGYWGHGVNFQSDAPAGWRERWKRFLLNRVDWWFAYTAMTVDILKQSGYPADRITQLDNAIDNHAFERDLASVSDEQLAALRIEIDAPGGAPIGLFCGSLYPDKRLDYMIEAADRIHAELPAFRLVVVGDGPSAATIRQAMESRPWLKWQGVRKGVEKAAWFKLADVVINPGLVGLHILDSFCSGTPMVTTAESRHSPEIAYLKDGVNGLVVRGGADRYADAVVALFKDRARLEAIKQAALTDARHYTLEHMVEQFADGIARCVDLPKKA</sequence>
<gene>
    <name evidence="1" type="ORF">NYO99_00945</name>
</gene>
<reference evidence="1" key="1">
    <citation type="submission" date="2022-08" db="EMBL/GenBank/DDBJ databases">
        <title>Genome sequencing of Pelomonas sp. UHG3.</title>
        <authorList>
            <person name="So Y."/>
        </authorList>
    </citation>
    <scope>NUCLEOTIDE SEQUENCE</scope>
    <source>
        <strain evidence="1">UHG3</strain>
    </source>
</reference>
<comment type="caution">
    <text evidence="1">The sequence shown here is derived from an EMBL/GenBank/DDBJ whole genome shotgun (WGS) entry which is preliminary data.</text>
</comment>
<name>A0ACC6C545_9BURK</name>
<evidence type="ECO:0000313" key="2">
    <source>
        <dbReference type="Proteomes" id="UP001076464"/>
    </source>
</evidence>
<keyword evidence="2" id="KW-1185">Reference proteome</keyword>
<proteinExistence type="predicted"/>
<dbReference type="Proteomes" id="UP001076464">
    <property type="component" value="Unassembled WGS sequence"/>
</dbReference>
<protein>
    <submittedName>
        <fullName evidence="1">Glycosyltransferase family 4 protein</fullName>
    </submittedName>
</protein>